<proteinExistence type="predicted"/>
<name>A0A926N9S7_9BACI</name>
<keyword evidence="1" id="KW-1133">Transmembrane helix</keyword>
<keyword evidence="3" id="KW-1185">Reference proteome</keyword>
<protein>
    <submittedName>
        <fullName evidence="2">DUF948 domain-containing protein</fullName>
    </submittedName>
</protein>
<evidence type="ECO:0000313" key="2">
    <source>
        <dbReference type="EMBL" id="MBD1380152.1"/>
    </source>
</evidence>
<reference evidence="2" key="1">
    <citation type="submission" date="2020-09" db="EMBL/GenBank/DDBJ databases">
        <title>A novel bacterium of genus Bacillus, isolated from South China Sea.</title>
        <authorList>
            <person name="Huang H."/>
            <person name="Mo K."/>
            <person name="Hu Y."/>
        </authorList>
    </citation>
    <scope>NUCLEOTIDE SEQUENCE</scope>
    <source>
        <strain evidence="2">IB182487</strain>
    </source>
</reference>
<dbReference type="PANTHER" id="PTHR40070:SF1">
    <property type="entry name" value="UPF0478 PROTEIN YTXG"/>
    <property type="match status" value="1"/>
</dbReference>
<organism evidence="2 3">
    <name type="scientific">Metabacillus arenae</name>
    <dbReference type="NCBI Taxonomy" id="2771434"/>
    <lineage>
        <taxon>Bacteria</taxon>
        <taxon>Bacillati</taxon>
        <taxon>Bacillota</taxon>
        <taxon>Bacilli</taxon>
        <taxon>Bacillales</taxon>
        <taxon>Bacillaceae</taxon>
        <taxon>Metabacillus</taxon>
    </lineage>
</organism>
<accession>A0A926N9S7</accession>
<gene>
    <name evidence="2" type="ORF">IC621_07915</name>
</gene>
<dbReference type="RefSeq" id="WP_191157491.1">
    <property type="nucleotide sequence ID" value="NZ_JACXAI010000007.1"/>
</dbReference>
<dbReference type="Proteomes" id="UP000626844">
    <property type="component" value="Unassembled WGS sequence"/>
</dbReference>
<comment type="caution">
    <text evidence="2">The sequence shown here is derived from an EMBL/GenBank/DDBJ whole genome shotgun (WGS) entry which is preliminary data.</text>
</comment>
<dbReference type="InterPro" id="IPR009293">
    <property type="entry name" value="UPF0478"/>
</dbReference>
<evidence type="ECO:0000313" key="3">
    <source>
        <dbReference type="Proteomes" id="UP000626844"/>
    </source>
</evidence>
<dbReference type="PANTHER" id="PTHR40070">
    <property type="entry name" value="UPF0478 PROTEIN YTXG"/>
    <property type="match status" value="1"/>
</dbReference>
<dbReference type="Pfam" id="PF06103">
    <property type="entry name" value="DUF948"/>
    <property type="match status" value="1"/>
</dbReference>
<dbReference type="AlphaFoldDB" id="A0A926N9S7"/>
<sequence length="147" mass="16491">MIVVLYLSVALIAIAFTVLVVYLSKTLHSLNVTLTNVAGTLEGLEKQMQGITIETTDLLHKTNQLAEDIQHKSDRLNTVVAAVQDVGTSLQRFNQSVQKVSTTVSTNLEQNQDKISQVVQWGNTAMEIWEKWKMKKQKPETPLKDQI</sequence>
<feature type="transmembrane region" description="Helical" evidence="1">
    <location>
        <begin position="6"/>
        <end position="24"/>
    </location>
</feature>
<keyword evidence="1" id="KW-0812">Transmembrane</keyword>
<dbReference type="Gene3D" id="1.10.287.950">
    <property type="entry name" value="Methyl-accepting chemotaxis protein"/>
    <property type="match status" value="1"/>
</dbReference>
<keyword evidence="1" id="KW-0472">Membrane</keyword>
<evidence type="ECO:0000256" key="1">
    <source>
        <dbReference type="SAM" id="Phobius"/>
    </source>
</evidence>
<dbReference type="EMBL" id="JACXAI010000007">
    <property type="protein sequence ID" value="MBD1380152.1"/>
    <property type="molecule type" value="Genomic_DNA"/>
</dbReference>